<gene>
    <name evidence="1" type="ORF">E6K73_02820</name>
</gene>
<evidence type="ECO:0000313" key="2">
    <source>
        <dbReference type="Proteomes" id="UP000320184"/>
    </source>
</evidence>
<protein>
    <recommendedName>
        <fullName evidence="3">Glycosyltransferase family 2 protein</fullName>
    </recommendedName>
</protein>
<sequence>MLEGDTCEPGGRPIRRRSGDQALYLPTNLFVRRALFERVGGYCADFFDSENGVYFREDSDLGFRLEEAGARVAREPRAIVTHPREHTRFLDPLRWARRYEMDPLLESRHPLLFRERIEAYRWGP</sequence>
<feature type="non-terminal residue" evidence="1">
    <location>
        <position position="124"/>
    </location>
</feature>
<evidence type="ECO:0000313" key="1">
    <source>
        <dbReference type="EMBL" id="TMQ52490.1"/>
    </source>
</evidence>
<evidence type="ECO:0008006" key="3">
    <source>
        <dbReference type="Google" id="ProtNLM"/>
    </source>
</evidence>
<dbReference type="EMBL" id="VBOT01000032">
    <property type="protein sequence ID" value="TMQ52490.1"/>
    <property type="molecule type" value="Genomic_DNA"/>
</dbReference>
<dbReference type="SUPFAM" id="SSF53448">
    <property type="entry name" value="Nucleotide-diphospho-sugar transferases"/>
    <property type="match status" value="1"/>
</dbReference>
<dbReference type="Proteomes" id="UP000320184">
    <property type="component" value="Unassembled WGS sequence"/>
</dbReference>
<dbReference type="AlphaFoldDB" id="A0A538SM94"/>
<proteinExistence type="predicted"/>
<reference evidence="1 2" key="1">
    <citation type="journal article" date="2019" name="Nat. Microbiol.">
        <title>Mediterranean grassland soil C-N compound turnover is dependent on rainfall and depth, and is mediated by genomically divergent microorganisms.</title>
        <authorList>
            <person name="Diamond S."/>
            <person name="Andeer P.F."/>
            <person name="Li Z."/>
            <person name="Crits-Christoph A."/>
            <person name="Burstein D."/>
            <person name="Anantharaman K."/>
            <person name="Lane K.R."/>
            <person name="Thomas B.C."/>
            <person name="Pan C."/>
            <person name="Northen T.R."/>
            <person name="Banfield J.F."/>
        </authorList>
    </citation>
    <scope>NUCLEOTIDE SEQUENCE [LARGE SCALE GENOMIC DNA]</scope>
    <source>
        <strain evidence="1">WS_3</strain>
    </source>
</reference>
<dbReference type="Gene3D" id="3.90.550.10">
    <property type="entry name" value="Spore Coat Polysaccharide Biosynthesis Protein SpsA, Chain A"/>
    <property type="match status" value="1"/>
</dbReference>
<comment type="caution">
    <text evidence="1">The sequence shown here is derived from an EMBL/GenBank/DDBJ whole genome shotgun (WGS) entry which is preliminary data.</text>
</comment>
<organism evidence="1 2">
    <name type="scientific">Eiseniibacteriota bacterium</name>
    <dbReference type="NCBI Taxonomy" id="2212470"/>
    <lineage>
        <taxon>Bacteria</taxon>
        <taxon>Candidatus Eiseniibacteriota</taxon>
    </lineage>
</organism>
<accession>A0A538SM94</accession>
<name>A0A538SM94_UNCEI</name>
<dbReference type="InterPro" id="IPR029044">
    <property type="entry name" value="Nucleotide-diphossugar_trans"/>
</dbReference>